<proteinExistence type="predicted"/>
<dbReference type="Proteomes" id="UP001732700">
    <property type="component" value="Chromosome 7C"/>
</dbReference>
<sequence>MERDFLGAIGRIKEESQMKEEAGSKPESDYLGGGAPATQWQYQAKATPPFMSFRPAREDSFSGFRQQPAVVTAGARMPHHQSQFGFDGHVSPQQYAAVPHAHGIDSYDEAARHLQGGSRSFHQPIMQFNPGNPMLRVQTLPSVAGGVQFKNPYLMMNNPVPSSTVGVYGPRDLRNPEPTRMTIFYNGAVNVFDVPLEKAQELMVLASRASIPSPTSAVQKSDPLVNADTRFAAPEVSPARKIIIQKPETFVPHVSGISTPIPAVLQDVTLSKSTSSSNNESAGPPSLGVPAVVPPVSRASSAEPVQQAVSGAAAAAVTPRAVPQARKASLARFLEKRKERVSTIMPYPSSKSPLDSSDSTPSKSSGTDIALSTNNSQEPTSFGLSRNISFSSEKVPSTNFQI</sequence>
<dbReference type="EnsemblPlants" id="AVESA.00010b.r2.7CG0662220.1">
    <property type="protein sequence ID" value="AVESA.00010b.r2.7CG0662220.1.CDS"/>
    <property type="gene ID" value="AVESA.00010b.r2.7CG0662220"/>
</dbReference>
<keyword evidence="2" id="KW-1185">Reference proteome</keyword>
<name>A0ACD6A194_AVESA</name>
<evidence type="ECO:0000313" key="1">
    <source>
        <dbReference type="EnsemblPlants" id="AVESA.00010b.r2.7CG0662220.1.CDS"/>
    </source>
</evidence>
<reference evidence="1" key="2">
    <citation type="submission" date="2025-09" db="UniProtKB">
        <authorList>
            <consortium name="EnsemblPlants"/>
        </authorList>
    </citation>
    <scope>IDENTIFICATION</scope>
</reference>
<accession>A0ACD6A194</accession>
<organism evidence="1 2">
    <name type="scientific">Avena sativa</name>
    <name type="common">Oat</name>
    <dbReference type="NCBI Taxonomy" id="4498"/>
    <lineage>
        <taxon>Eukaryota</taxon>
        <taxon>Viridiplantae</taxon>
        <taxon>Streptophyta</taxon>
        <taxon>Embryophyta</taxon>
        <taxon>Tracheophyta</taxon>
        <taxon>Spermatophyta</taxon>
        <taxon>Magnoliopsida</taxon>
        <taxon>Liliopsida</taxon>
        <taxon>Poales</taxon>
        <taxon>Poaceae</taxon>
        <taxon>BOP clade</taxon>
        <taxon>Pooideae</taxon>
        <taxon>Poodae</taxon>
        <taxon>Poeae</taxon>
        <taxon>Poeae Chloroplast Group 1 (Aveneae type)</taxon>
        <taxon>Aveninae</taxon>
        <taxon>Avena</taxon>
    </lineage>
</organism>
<evidence type="ECO:0000313" key="2">
    <source>
        <dbReference type="Proteomes" id="UP001732700"/>
    </source>
</evidence>
<protein>
    <submittedName>
        <fullName evidence="1">Uncharacterized protein</fullName>
    </submittedName>
</protein>
<reference evidence="1" key="1">
    <citation type="submission" date="2021-05" db="EMBL/GenBank/DDBJ databases">
        <authorList>
            <person name="Scholz U."/>
            <person name="Mascher M."/>
            <person name="Fiebig A."/>
        </authorList>
    </citation>
    <scope>NUCLEOTIDE SEQUENCE [LARGE SCALE GENOMIC DNA]</scope>
</reference>